<name>A0A2T3A4E4_9PEZI</name>
<dbReference type="InParanoid" id="A0A2T3A4E4"/>
<dbReference type="OrthoDB" id="4158189at2759"/>
<proteinExistence type="predicted"/>
<reference evidence="1 2" key="1">
    <citation type="journal article" date="2018" name="Mycol. Prog.">
        <title>Coniella lustricola, a new species from submerged detritus.</title>
        <authorList>
            <person name="Raudabaugh D.B."/>
            <person name="Iturriaga T."/>
            <person name="Carver A."/>
            <person name="Mondo S."/>
            <person name="Pangilinan J."/>
            <person name="Lipzen A."/>
            <person name="He G."/>
            <person name="Amirebrahimi M."/>
            <person name="Grigoriev I.V."/>
            <person name="Miller A.N."/>
        </authorList>
    </citation>
    <scope>NUCLEOTIDE SEQUENCE [LARGE SCALE GENOMIC DNA]</scope>
    <source>
        <strain evidence="1 2">B22-T-1</strain>
    </source>
</reference>
<dbReference type="AlphaFoldDB" id="A0A2T3A4E4"/>
<organism evidence="1 2">
    <name type="scientific">Coniella lustricola</name>
    <dbReference type="NCBI Taxonomy" id="2025994"/>
    <lineage>
        <taxon>Eukaryota</taxon>
        <taxon>Fungi</taxon>
        <taxon>Dikarya</taxon>
        <taxon>Ascomycota</taxon>
        <taxon>Pezizomycotina</taxon>
        <taxon>Sordariomycetes</taxon>
        <taxon>Sordariomycetidae</taxon>
        <taxon>Diaporthales</taxon>
        <taxon>Schizoparmaceae</taxon>
        <taxon>Coniella</taxon>
    </lineage>
</organism>
<accession>A0A2T3A4E4</accession>
<dbReference type="STRING" id="2025994.A0A2T3A4E4"/>
<keyword evidence="2" id="KW-1185">Reference proteome</keyword>
<sequence length="163" mass="17457">MCGGNDGALNDPRRFGALAVLNKAALHSAALDALSEDLSGQIVLFNEQDHASSWATHVKFTPVEPRRPDRDLVLNIACTGDLSIPWSQCHSLYQLNLSNTKDVGVCSARSVEFRLPQHLHLSVGDRGIIGRRVSISAAGAPNSHIAEGIIGFNTASTAFLEQT</sequence>
<dbReference type="EMBL" id="KZ678474">
    <property type="protein sequence ID" value="PSR82652.1"/>
    <property type="molecule type" value="Genomic_DNA"/>
</dbReference>
<gene>
    <name evidence="1" type="ORF">BD289DRAFT_483762</name>
</gene>
<dbReference type="Proteomes" id="UP000241462">
    <property type="component" value="Unassembled WGS sequence"/>
</dbReference>
<evidence type="ECO:0000313" key="2">
    <source>
        <dbReference type="Proteomes" id="UP000241462"/>
    </source>
</evidence>
<protein>
    <submittedName>
        <fullName evidence="1">Uncharacterized protein</fullName>
    </submittedName>
</protein>
<evidence type="ECO:0000313" key="1">
    <source>
        <dbReference type="EMBL" id="PSR82652.1"/>
    </source>
</evidence>